<name>A0A023EM29_AEDAL</name>
<keyword evidence="1" id="KW-0547">Nucleotide-binding</keyword>
<reference evidence="1" key="1">
    <citation type="journal article" date="2014" name="PLoS Negl. Trop. Dis.">
        <title>Identification and characterization of seminal fluid proteins in the Asian tiger mosquito, Aedes albopictus.</title>
        <authorList>
            <person name="Boes K.E."/>
            <person name="Ribeiro J.M."/>
            <person name="Wong A."/>
            <person name="Harrington L.C."/>
            <person name="Wolfner M.F."/>
            <person name="Sirot L.K."/>
        </authorList>
    </citation>
    <scope>NUCLEOTIDE SEQUENCE</scope>
    <source>
        <tissue evidence="1">Reproductive organs</tissue>
    </source>
</reference>
<sequence length="272" mass="28243">SYEQHFCHFDILIGFKTPVNTFSMPIVASAVSGAISSRSESSFAAAAATATAAPASITTATTAAATVAASAWRSTFPIALLIPSTVIGFACCSTTRRRRSAAGTANSAGVLLGTVVATTVAAVTTAAVPGHTALHRTIYVAFGEPWRSRARTGPGTRARARTGIRAAPENSSTIIGSGTTLTGIAGINEIAFASSLDTHRCHIQKLGIDDLLGFLQDIDQFASSPGVVRCEESVRCTGVVGSCGTSNAMNVILRRSRKIKIYNKLDVVHICK</sequence>
<dbReference type="AlphaFoldDB" id="A0A023EM29"/>
<keyword evidence="1" id="KW-0067">ATP-binding</keyword>
<accession>A0A023EM29</accession>
<evidence type="ECO:0000313" key="1">
    <source>
        <dbReference type="EMBL" id="JAC10336.1"/>
    </source>
</evidence>
<organism evidence="1">
    <name type="scientific">Aedes albopictus</name>
    <name type="common">Asian tiger mosquito</name>
    <name type="synonym">Stegomyia albopicta</name>
    <dbReference type="NCBI Taxonomy" id="7160"/>
    <lineage>
        <taxon>Eukaryota</taxon>
        <taxon>Metazoa</taxon>
        <taxon>Ecdysozoa</taxon>
        <taxon>Arthropoda</taxon>
        <taxon>Hexapoda</taxon>
        <taxon>Insecta</taxon>
        <taxon>Pterygota</taxon>
        <taxon>Neoptera</taxon>
        <taxon>Endopterygota</taxon>
        <taxon>Diptera</taxon>
        <taxon>Nematocera</taxon>
        <taxon>Culicoidea</taxon>
        <taxon>Culicidae</taxon>
        <taxon>Culicinae</taxon>
        <taxon>Aedini</taxon>
        <taxon>Aedes</taxon>
        <taxon>Stegomyia</taxon>
    </lineage>
</organism>
<protein>
    <submittedName>
        <fullName evidence="1">Putative atp-dependent rna helicase</fullName>
    </submittedName>
</protein>
<dbReference type="EMBL" id="GAPW01003262">
    <property type="protein sequence ID" value="JAC10336.1"/>
    <property type="molecule type" value="mRNA"/>
</dbReference>
<proteinExistence type="evidence at transcript level"/>
<dbReference type="GO" id="GO:0004386">
    <property type="term" value="F:helicase activity"/>
    <property type="evidence" value="ECO:0007669"/>
    <property type="project" value="UniProtKB-KW"/>
</dbReference>
<feature type="non-terminal residue" evidence="1">
    <location>
        <position position="1"/>
    </location>
</feature>
<keyword evidence="1" id="KW-0378">Hydrolase</keyword>
<keyword evidence="1" id="KW-0347">Helicase</keyword>